<evidence type="ECO:0000259" key="1">
    <source>
        <dbReference type="Pfam" id="PF24821"/>
    </source>
</evidence>
<evidence type="ECO:0000313" key="3">
    <source>
        <dbReference type="Proteomes" id="UP000063699"/>
    </source>
</evidence>
<reference evidence="2 3" key="1">
    <citation type="submission" date="2015-07" db="EMBL/GenBank/DDBJ databases">
        <title>Genome sequencing of Kibdelosporangium phytohabitans.</title>
        <authorList>
            <person name="Qin S."/>
            <person name="Xing K."/>
        </authorList>
    </citation>
    <scope>NUCLEOTIDE SEQUENCE [LARGE SCALE GENOMIC DNA]</scope>
    <source>
        <strain evidence="2 3">KLBMP1111</strain>
    </source>
</reference>
<dbReference type="OrthoDB" id="3529973at2"/>
<dbReference type="STRING" id="860235.AOZ06_03245"/>
<dbReference type="EMBL" id="CP012752">
    <property type="protein sequence ID" value="ALG06064.1"/>
    <property type="molecule type" value="Genomic_DNA"/>
</dbReference>
<dbReference type="KEGG" id="kphy:AOZ06_03245"/>
<feature type="domain" description="DUF7711" evidence="1">
    <location>
        <begin position="1"/>
        <end position="189"/>
    </location>
</feature>
<dbReference type="RefSeq" id="WP_054288040.1">
    <property type="nucleotide sequence ID" value="NZ_CP012752.1"/>
</dbReference>
<organism evidence="2 3">
    <name type="scientific">Kibdelosporangium phytohabitans</name>
    <dbReference type="NCBI Taxonomy" id="860235"/>
    <lineage>
        <taxon>Bacteria</taxon>
        <taxon>Bacillati</taxon>
        <taxon>Actinomycetota</taxon>
        <taxon>Actinomycetes</taxon>
        <taxon>Pseudonocardiales</taxon>
        <taxon>Pseudonocardiaceae</taxon>
        <taxon>Kibdelosporangium</taxon>
    </lineage>
</organism>
<keyword evidence="3" id="KW-1185">Reference proteome</keyword>
<dbReference type="Proteomes" id="UP000063699">
    <property type="component" value="Chromosome"/>
</dbReference>
<proteinExistence type="predicted"/>
<protein>
    <recommendedName>
        <fullName evidence="1">DUF7711 domain-containing protein</fullName>
    </recommendedName>
</protein>
<sequence>MKWTKAFQHVEALATACDGARNLPLEVTGLWLHGRFLDARTDLDTVDVALTVDLPEVPWLSAPPGAAHWANATRLSRNPFTPVWRSARTPVSNHAVVRPMLVWDASDGVRADALTALREDNADSFRLDAPSPAQARERLDAELATSLAAMRSCTRAYAEQRWKPGKLEPVADQLHAVTNGYLDLLDARQASASSNQS</sequence>
<dbReference type="AlphaFoldDB" id="A0A0N9HSD5"/>
<gene>
    <name evidence="2" type="ORF">AOZ06_03245</name>
</gene>
<name>A0A0N9HSD5_9PSEU</name>
<dbReference type="InterPro" id="IPR056128">
    <property type="entry name" value="DUF7711"/>
</dbReference>
<accession>A0A0N9HSD5</accession>
<dbReference type="Pfam" id="PF24821">
    <property type="entry name" value="DUF7711"/>
    <property type="match status" value="1"/>
</dbReference>
<evidence type="ECO:0000313" key="2">
    <source>
        <dbReference type="EMBL" id="ALG06064.1"/>
    </source>
</evidence>